<proteinExistence type="predicted"/>
<dbReference type="Pfam" id="PF07624">
    <property type="entry name" value="PSD2"/>
    <property type="match status" value="1"/>
</dbReference>
<dbReference type="Pfam" id="PF07631">
    <property type="entry name" value="PSD4"/>
    <property type="match status" value="1"/>
</dbReference>
<dbReference type="InterPro" id="IPR013039">
    <property type="entry name" value="DUF1588"/>
</dbReference>
<dbReference type="InterPro" id="IPR013043">
    <property type="entry name" value="DUF1595"/>
</dbReference>
<feature type="domain" description="DUF1592" evidence="3">
    <location>
        <begin position="106"/>
        <end position="231"/>
    </location>
</feature>
<accession>A0AAU7CRX7</accession>
<protein>
    <submittedName>
        <fullName evidence="5">DUF1592 domain-containing protein</fullName>
    </submittedName>
</protein>
<dbReference type="EMBL" id="CP155447">
    <property type="protein sequence ID" value="XBH07773.1"/>
    <property type="molecule type" value="Genomic_DNA"/>
</dbReference>
<evidence type="ECO:0000259" key="1">
    <source>
        <dbReference type="Pfam" id="PF07624"/>
    </source>
</evidence>
<name>A0AAU7CRX7_9BACT</name>
<evidence type="ECO:0000259" key="3">
    <source>
        <dbReference type="Pfam" id="PF07631"/>
    </source>
</evidence>
<evidence type="ECO:0000259" key="2">
    <source>
        <dbReference type="Pfam" id="PF07627"/>
    </source>
</evidence>
<dbReference type="InterPro" id="IPR011478">
    <property type="entry name" value="DUF1585"/>
</dbReference>
<feature type="domain" description="DUF1588" evidence="2">
    <location>
        <begin position="248"/>
        <end position="345"/>
    </location>
</feature>
<dbReference type="Pfam" id="PF07637">
    <property type="entry name" value="PSD5"/>
    <property type="match status" value="1"/>
</dbReference>
<evidence type="ECO:0000313" key="5">
    <source>
        <dbReference type="EMBL" id="XBH07773.1"/>
    </source>
</evidence>
<feature type="domain" description="DUF1595" evidence="4">
    <location>
        <begin position="32"/>
        <end position="92"/>
    </location>
</feature>
<feature type="domain" description="DUF1585" evidence="1">
    <location>
        <begin position="358"/>
        <end position="431"/>
    </location>
</feature>
<dbReference type="Pfam" id="PF07627">
    <property type="entry name" value="PSCyt3"/>
    <property type="match status" value="1"/>
</dbReference>
<gene>
    <name evidence="5" type="ORF">V5E97_17595</name>
</gene>
<sequence length="441" mass="50282">MDGPYNPPPQVFPENHRRIMNHQPGLAPREAAREVVSRFAARAFRRPVQPDEVDRLMKLYDKAESEGERFEACVRLVLEGVLVWPDFLFRVELDPRDAQPGTSYPINEYELASRLSYFLWSSMPDETLLTLAAEGRLRGELESQLRRMLSDPKAAAFVENFAGQWLTIRKLAFVAPDSKEFPGFDDELRSSMIRETELFFESIVREDRSILDFLDADYSFVNERLAKHYGMSGVEGKEFRRVKLPANRGGILTHASILTLTSNPTRTSPVKRGKWVLDQLLNTPPPPPPPDVPDFPEEKRLTGSLRKVMEMHREKPICASCHQRMDPIGFAFENYDATGAWRDKDGTFLIDPSGVLPDGRSFQGPTELKTILRGKKELFSRCLAEKMLTYALGRGLEYYDKCAVDKILEALNQNGDRFSVLMTEVVKSEPFQMRTATGEVR</sequence>
<dbReference type="InterPro" id="IPR013042">
    <property type="entry name" value="DUF1592"/>
</dbReference>
<dbReference type="AlphaFoldDB" id="A0AAU7CRX7"/>
<dbReference type="RefSeq" id="WP_406700613.1">
    <property type="nucleotide sequence ID" value="NZ_CP155447.1"/>
</dbReference>
<evidence type="ECO:0000259" key="4">
    <source>
        <dbReference type="Pfam" id="PF07637"/>
    </source>
</evidence>
<reference evidence="5" key="1">
    <citation type="submission" date="2024-05" db="EMBL/GenBank/DDBJ databases">
        <title>Planctomycetes of the genus Singulisphaera possess chitinolytic capabilities.</title>
        <authorList>
            <person name="Ivanova A."/>
        </authorList>
    </citation>
    <scope>NUCLEOTIDE SEQUENCE</scope>
    <source>
        <strain evidence="5">Ch08T</strain>
    </source>
</reference>
<organism evidence="5">
    <name type="scientific">Singulisphaera sp. Ch08</name>
    <dbReference type="NCBI Taxonomy" id="3120278"/>
    <lineage>
        <taxon>Bacteria</taxon>
        <taxon>Pseudomonadati</taxon>
        <taxon>Planctomycetota</taxon>
        <taxon>Planctomycetia</taxon>
        <taxon>Isosphaerales</taxon>
        <taxon>Isosphaeraceae</taxon>
        <taxon>Singulisphaera</taxon>
    </lineage>
</organism>